<feature type="compositionally biased region" description="Acidic residues" evidence="3">
    <location>
        <begin position="743"/>
        <end position="754"/>
    </location>
</feature>
<dbReference type="PROSITE" id="PS50234">
    <property type="entry name" value="VWFA"/>
    <property type="match status" value="1"/>
</dbReference>
<feature type="domain" description="VWFA" evidence="4">
    <location>
        <begin position="1341"/>
        <end position="1486"/>
    </location>
</feature>
<feature type="compositionally biased region" description="Acidic residues" evidence="3">
    <location>
        <begin position="825"/>
        <end position="849"/>
    </location>
</feature>
<evidence type="ECO:0000313" key="5">
    <source>
        <dbReference type="EMBL" id="CAD2215297.1"/>
    </source>
</evidence>
<sequence>MDSIDRLLSTFPDTISILRCKKIAEKIAILPALSTPLMKIMSGCEVLLKECYEWERNASTQYSLIEEMTELSSFVLRWRRLELHCWRHVFNTKREEFELTAFLEWFRFYDIIREDYDDEVSFCIRLFEHISQYMWSACFGDYHTRLELIEGFGNELIATCGFGAPAVNTLFHLINFFRQYKQLIDENCQKLVRPIEEDMEDFTKIMRWEDANYYAVRATSEKSHLKVARSLSSLEEVLRTPILSTIQTEEQRIEDDAAMGFQLASPAKVAEPEPPAKGKAKGAVKRARHNKPIPKSEAVIPEKESTFSQSMLQGGLDFFVSSSGEIIERVHTLQQKGTAQQLKLRALKTLYDVMSDSGVPQNYEEQVVPWEALFPSFESILGCKTCRVKEENRGLATAAEDYYRFVRWIQRMREAKRKPHDDLSGAQASRGAGMTESLFADCNALLNLLTTTFNLSSQIRLFLLVGKSITSSPTAESEHHSVDPLNIILNVSVRECCHAKCFYDSIMCITQQNLISLSETESTLLNELRVHTDVLWNYCREMDPLRGADVDVPCGVKENCLQHLQSITGVAGRLKGNELSSYLSKTAAALEEQCLAGLKQLECDGEPSEKRLRSTNHTGPELLEKVKNSLDDVEATFVAQVAEEEADDAATAVYSTYRDGVAGLLASFTKAEGALKESLSALPSLEVTHTDYVQLYHRCQYLQDSLDDFSVKVAHLFSEHSKFGTVIARLFTVLMKKGFCKTEDEEENNDEGEGDGGQQEGTGMDDGEGEKDVTDQIDNEDQLMNMKDKEESKEEKNDREEDEEDNAADVETDFKGDKEGREESEKDEDDENEGDESDKEVGSVDEEDEMDRKRTKKDENDDDDMREDDGAQAEDVPQDEFGDEQLDEETGGFKDKEKEIKDAEEKQEGEHELVADDENPMSDDGQDSQSGDTGEDSRSSDDVEDELENEKDDLEESIHSSSHSSNGHFDEDASTDNERSQDGEREIENEEEDMGSDADGEFESNSDAPDENVFEGGQQDENTGKEDTENKKEKTDNKQPDAVGNEEEQAGDEQELDDTGRNWKKQQEQNLNAQRKDNTDQNRSKKNNPYKAVKEALKRHQQQVQQLNLNKQVEVKDDDDEKKEPKEGQKEDEEVDDFEFDSEGEQEGMAATDNRPEKPTEAEEPNLNERQTSDHDGEDGEGDEEADEEAPQDTRKKRKKPVDNVNEIEQDEEDESKTKKDKSKGKLKVSREAKLENEEESDAHSSADEEKEEEEKLNLDEKMEKGRKLWQEQESAVQGLSHQLCEQLRLILAPTLADKLQGDYKTGKRLNMKRIIPYIASQYKKDRIWLRRTKPNKRTYQVIIALDDSQSMQGNNAGVLSCRAVALIAKALQQLEVGEMGILTFGRETNIIHRLEDQFIADSGSRAFSEITFAQKSTNLKNFFETSLNYLDESRDRQRGQTRSTTEQLQQVLFVISDGQLTEDRMELKKLMARAEINNQMVVFILLDILEETGEGEKPSAPQPISAEDLKGLSTAERIRRLKSDRESRLKRVQSKSVLDMQIVEFSGNKVIRKPYMEDFPFPYYVIVRDIDHLPEIVSDAMRQWFELLNSTH</sequence>
<feature type="compositionally biased region" description="Acidic residues" evidence="3">
    <location>
        <begin position="1176"/>
        <end position="1191"/>
    </location>
</feature>
<feature type="compositionally biased region" description="Acidic residues" evidence="3">
    <location>
        <begin position="763"/>
        <end position="781"/>
    </location>
</feature>
<feature type="compositionally biased region" description="Acidic residues" evidence="3">
    <location>
        <begin position="987"/>
        <end position="1013"/>
    </location>
</feature>
<feature type="region of interest" description="Disordered" evidence="3">
    <location>
        <begin position="742"/>
        <end position="1260"/>
    </location>
</feature>
<dbReference type="GO" id="GO:0000055">
    <property type="term" value="P:ribosomal large subunit export from nucleus"/>
    <property type="evidence" value="ECO:0007669"/>
    <property type="project" value="TreeGrafter"/>
</dbReference>
<feature type="compositionally biased region" description="Basic and acidic residues" evidence="3">
    <location>
        <begin position="812"/>
        <end position="824"/>
    </location>
</feature>
<feature type="compositionally biased region" description="Acidic residues" evidence="3">
    <location>
        <begin position="1130"/>
        <end position="1146"/>
    </location>
</feature>
<feature type="compositionally biased region" description="Basic and acidic residues" evidence="3">
    <location>
        <begin position="891"/>
        <end position="914"/>
    </location>
</feature>
<feature type="compositionally biased region" description="Acidic residues" evidence="3">
    <location>
        <begin position="915"/>
        <end position="926"/>
    </location>
</feature>
<feature type="compositionally biased region" description="Basic and acidic residues" evidence="3">
    <location>
        <begin position="968"/>
        <end position="986"/>
    </location>
</feature>
<evidence type="ECO:0000259" key="4">
    <source>
        <dbReference type="PROSITE" id="PS50234"/>
    </source>
</evidence>
<accession>A0A7G2C8X5</accession>
<dbReference type="VEuPathDB" id="TriTrypDB:ADEAN_000275200"/>
<dbReference type="EMBL" id="LR877148">
    <property type="protein sequence ID" value="CAD2215297.1"/>
    <property type="molecule type" value="Genomic_DNA"/>
</dbReference>
<dbReference type="SUPFAM" id="SSF53300">
    <property type="entry name" value="vWA-like"/>
    <property type="match status" value="1"/>
</dbReference>
<keyword evidence="1" id="KW-0547">Nucleotide-binding</keyword>
<feature type="compositionally biased region" description="Basic and acidic residues" evidence="3">
    <location>
        <begin position="1058"/>
        <end position="1067"/>
    </location>
</feature>
<dbReference type="Gene3D" id="3.40.50.410">
    <property type="entry name" value="von Willebrand factor, type A domain"/>
    <property type="match status" value="1"/>
</dbReference>
<name>A0A7G2C8X5_9TRYP</name>
<feature type="compositionally biased region" description="Acidic residues" evidence="3">
    <location>
        <begin position="942"/>
        <end position="955"/>
    </location>
</feature>
<protein>
    <recommendedName>
        <fullName evidence="4">VWFA domain-containing protein</fullName>
    </recommendedName>
</protein>
<proteinExistence type="predicted"/>
<dbReference type="GO" id="GO:0000027">
    <property type="term" value="P:ribosomal large subunit assembly"/>
    <property type="evidence" value="ECO:0007669"/>
    <property type="project" value="TreeGrafter"/>
</dbReference>
<feature type="compositionally biased region" description="Basic and acidic residues" evidence="3">
    <location>
        <begin position="1074"/>
        <end position="1083"/>
    </location>
</feature>
<evidence type="ECO:0000256" key="3">
    <source>
        <dbReference type="SAM" id="MobiDB-lite"/>
    </source>
</evidence>
<feature type="compositionally biased region" description="Basic and acidic residues" evidence="3">
    <location>
        <begin position="786"/>
        <end position="799"/>
    </location>
</feature>
<dbReference type="PANTHER" id="PTHR48103">
    <property type="entry name" value="MIDASIN-RELATED"/>
    <property type="match status" value="1"/>
</dbReference>
<keyword evidence="2" id="KW-0067">ATP-binding</keyword>
<dbReference type="InterPro" id="IPR002035">
    <property type="entry name" value="VWF_A"/>
</dbReference>
<evidence type="ECO:0000313" key="6">
    <source>
        <dbReference type="Proteomes" id="UP000515908"/>
    </source>
</evidence>
<feature type="compositionally biased region" description="Basic residues" evidence="3">
    <location>
        <begin position="278"/>
        <end position="292"/>
    </location>
</feature>
<organism evidence="5 6">
    <name type="scientific">Angomonas deanei</name>
    <dbReference type="NCBI Taxonomy" id="59799"/>
    <lineage>
        <taxon>Eukaryota</taxon>
        <taxon>Discoba</taxon>
        <taxon>Euglenozoa</taxon>
        <taxon>Kinetoplastea</taxon>
        <taxon>Metakinetoplastina</taxon>
        <taxon>Trypanosomatida</taxon>
        <taxon>Trypanosomatidae</taxon>
        <taxon>Strigomonadinae</taxon>
        <taxon>Angomonas</taxon>
    </lineage>
</organism>
<feature type="compositionally biased region" description="Basic residues" evidence="3">
    <location>
        <begin position="1219"/>
        <end position="1228"/>
    </location>
</feature>
<gene>
    <name evidence="5" type="ORF">ADEAN_000275200</name>
</gene>
<dbReference type="Proteomes" id="UP000515908">
    <property type="component" value="Chromosome 04"/>
</dbReference>
<evidence type="ECO:0000256" key="2">
    <source>
        <dbReference type="ARBA" id="ARBA00022840"/>
    </source>
</evidence>
<dbReference type="PANTHER" id="PTHR48103:SF2">
    <property type="entry name" value="MIDASIN"/>
    <property type="match status" value="1"/>
</dbReference>
<feature type="compositionally biased region" description="Acidic residues" evidence="3">
    <location>
        <begin position="1206"/>
        <end position="1215"/>
    </location>
</feature>
<evidence type="ECO:0000256" key="1">
    <source>
        <dbReference type="ARBA" id="ARBA00022741"/>
    </source>
</evidence>
<feature type="compositionally biased region" description="Acidic residues" evidence="3">
    <location>
        <begin position="1044"/>
        <end position="1057"/>
    </location>
</feature>
<feature type="compositionally biased region" description="Basic and acidic residues" evidence="3">
    <location>
        <begin position="850"/>
        <end position="859"/>
    </location>
</feature>
<feature type="region of interest" description="Disordered" evidence="3">
    <location>
        <begin position="267"/>
        <end position="297"/>
    </location>
</feature>
<dbReference type="GO" id="GO:0030687">
    <property type="term" value="C:preribosome, large subunit precursor"/>
    <property type="evidence" value="ECO:0007669"/>
    <property type="project" value="TreeGrafter"/>
</dbReference>
<feature type="compositionally biased region" description="Acidic residues" evidence="3">
    <location>
        <begin position="860"/>
        <end position="890"/>
    </location>
</feature>
<keyword evidence="6" id="KW-1185">Reference proteome</keyword>
<dbReference type="InterPro" id="IPR036465">
    <property type="entry name" value="vWFA_dom_sf"/>
</dbReference>
<reference evidence="5 6" key="1">
    <citation type="submission" date="2020-08" db="EMBL/GenBank/DDBJ databases">
        <authorList>
            <person name="Newling K."/>
            <person name="Davey J."/>
            <person name="Forrester S."/>
        </authorList>
    </citation>
    <scope>NUCLEOTIDE SEQUENCE [LARGE SCALE GENOMIC DNA]</scope>
    <source>
        <strain evidence="6">Crithidia deanei Carvalho (ATCC PRA-265)</strain>
    </source>
</reference>
<feature type="compositionally biased region" description="Acidic residues" evidence="3">
    <location>
        <begin position="800"/>
        <end position="811"/>
    </location>
</feature>
<feature type="compositionally biased region" description="Low complexity" evidence="3">
    <location>
        <begin position="1102"/>
        <end position="1112"/>
    </location>
</feature>
<dbReference type="GO" id="GO:0005524">
    <property type="term" value="F:ATP binding"/>
    <property type="evidence" value="ECO:0007669"/>
    <property type="project" value="UniProtKB-KW"/>
</dbReference>
<feature type="compositionally biased region" description="Basic and acidic residues" evidence="3">
    <location>
        <begin position="1022"/>
        <end position="1039"/>
    </location>
</feature>
<feature type="compositionally biased region" description="Basic and acidic residues" evidence="3">
    <location>
        <begin position="1229"/>
        <end position="1260"/>
    </location>
</feature>
<dbReference type="GO" id="GO:0005634">
    <property type="term" value="C:nucleus"/>
    <property type="evidence" value="ECO:0007669"/>
    <property type="project" value="TreeGrafter"/>
</dbReference>